<dbReference type="Proteomes" id="UP001218218">
    <property type="component" value="Unassembled WGS sequence"/>
</dbReference>
<dbReference type="AlphaFoldDB" id="A0AAD7AM37"/>
<evidence type="ECO:0000256" key="1">
    <source>
        <dbReference type="SAM" id="SignalP"/>
    </source>
</evidence>
<protein>
    <submittedName>
        <fullName evidence="2">Uncharacterized protein</fullName>
    </submittedName>
</protein>
<feature type="chain" id="PRO_5041949821" evidence="1">
    <location>
        <begin position="21"/>
        <end position="210"/>
    </location>
</feature>
<evidence type="ECO:0000313" key="3">
    <source>
        <dbReference type="Proteomes" id="UP001218218"/>
    </source>
</evidence>
<evidence type="ECO:0000313" key="2">
    <source>
        <dbReference type="EMBL" id="KAJ7362378.1"/>
    </source>
</evidence>
<proteinExistence type="predicted"/>
<keyword evidence="1" id="KW-0732">Signal</keyword>
<gene>
    <name evidence="2" type="ORF">DFH08DRAFT_1024507</name>
</gene>
<accession>A0AAD7AM37</accession>
<reference evidence="2" key="1">
    <citation type="submission" date="2023-03" db="EMBL/GenBank/DDBJ databases">
        <title>Massive genome expansion in bonnet fungi (Mycena s.s.) driven by repeated elements and novel gene families across ecological guilds.</title>
        <authorList>
            <consortium name="Lawrence Berkeley National Laboratory"/>
            <person name="Harder C.B."/>
            <person name="Miyauchi S."/>
            <person name="Viragh M."/>
            <person name="Kuo A."/>
            <person name="Thoen E."/>
            <person name="Andreopoulos B."/>
            <person name="Lu D."/>
            <person name="Skrede I."/>
            <person name="Drula E."/>
            <person name="Henrissat B."/>
            <person name="Morin E."/>
            <person name="Kohler A."/>
            <person name="Barry K."/>
            <person name="LaButti K."/>
            <person name="Morin E."/>
            <person name="Salamov A."/>
            <person name="Lipzen A."/>
            <person name="Mereny Z."/>
            <person name="Hegedus B."/>
            <person name="Baldrian P."/>
            <person name="Stursova M."/>
            <person name="Weitz H."/>
            <person name="Taylor A."/>
            <person name="Grigoriev I.V."/>
            <person name="Nagy L.G."/>
            <person name="Martin F."/>
            <person name="Kauserud H."/>
        </authorList>
    </citation>
    <scope>NUCLEOTIDE SEQUENCE</scope>
    <source>
        <strain evidence="2">CBHHK002</strain>
    </source>
</reference>
<sequence>MLWPTVLLVCYLATTSTAAAANSSAAITTAEVVNPSAFAATIGGSVGAVFGVQTETGDTRIIYQALPSNNIMQLSVSGPFSNTTFSTVPFILVPGSNVLTGTPINGFIVGPQFTTYGFYYLAPNLVVSEWYWLSTTGIHWGTGTECPDCIQNSGFVASVNTIGLYAMATVNGGRRVGLLSSDQSGIVEVDRVSFGSPYVFARLPPTKPGT</sequence>
<name>A0AAD7AM37_9AGAR</name>
<feature type="signal peptide" evidence="1">
    <location>
        <begin position="1"/>
        <end position="20"/>
    </location>
</feature>
<organism evidence="2 3">
    <name type="scientific">Mycena albidolilacea</name>
    <dbReference type="NCBI Taxonomy" id="1033008"/>
    <lineage>
        <taxon>Eukaryota</taxon>
        <taxon>Fungi</taxon>
        <taxon>Dikarya</taxon>
        <taxon>Basidiomycota</taxon>
        <taxon>Agaricomycotina</taxon>
        <taxon>Agaricomycetes</taxon>
        <taxon>Agaricomycetidae</taxon>
        <taxon>Agaricales</taxon>
        <taxon>Marasmiineae</taxon>
        <taxon>Mycenaceae</taxon>
        <taxon>Mycena</taxon>
    </lineage>
</organism>
<dbReference type="EMBL" id="JARIHO010000004">
    <property type="protein sequence ID" value="KAJ7362378.1"/>
    <property type="molecule type" value="Genomic_DNA"/>
</dbReference>
<keyword evidence="3" id="KW-1185">Reference proteome</keyword>
<comment type="caution">
    <text evidence="2">The sequence shown here is derived from an EMBL/GenBank/DDBJ whole genome shotgun (WGS) entry which is preliminary data.</text>
</comment>